<comment type="similarity">
    <text evidence="1 7">Belongs to the cytochrome P450 family.</text>
</comment>
<name>A0A117RAY7_9ACTN</name>
<keyword evidence="5 7" id="KW-0408">Iron</keyword>
<dbReference type="PRINTS" id="PR00385">
    <property type="entry name" value="P450"/>
</dbReference>
<organism evidence="8 9">
    <name type="scientific">Streptomyces griseoruber</name>
    <dbReference type="NCBI Taxonomy" id="1943"/>
    <lineage>
        <taxon>Bacteria</taxon>
        <taxon>Bacillati</taxon>
        <taxon>Actinomycetota</taxon>
        <taxon>Actinomycetes</taxon>
        <taxon>Kitasatosporales</taxon>
        <taxon>Streptomycetaceae</taxon>
        <taxon>Streptomyces</taxon>
    </lineage>
</organism>
<dbReference type="OrthoDB" id="502624at2"/>
<dbReference type="GO" id="GO:0036199">
    <property type="term" value="F:cholest-4-en-3-one 26-monooxygenase activity"/>
    <property type="evidence" value="ECO:0007669"/>
    <property type="project" value="TreeGrafter"/>
</dbReference>
<dbReference type="Pfam" id="PF00067">
    <property type="entry name" value="p450"/>
    <property type="match status" value="1"/>
</dbReference>
<comment type="caution">
    <text evidence="8">The sequence shown here is derived from an EMBL/GenBank/DDBJ whole genome shotgun (WGS) entry which is preliminary data.</text>
</comment>
<evidence type="ECO:0000256" key="5">
    <source>
        <dbReference type="ARBA" id="ARBA00023004"/>
    </source>
</evidence>
<dbReference type="GO" id="GO:0020037">
    <property type="term" value="F:heme binding"/>
    <property type="evidence" value="ECO:0007669"/>
    <property type="project" value="InterPro"/>
</dbReference>
<keyword evidence="4 7" id="KW-0560">Oxidoreductase</keyword>
<dbReference type="CDD" id="cd11078">
    <property type="entry name" value="CYP130-like"/>
    <property type="match status" value="1"/>
</dbReference>
<keyword evidence="6 7" id="KW-0503">Monooxygenase</keyword>
<protein>
    <submittedName>
        <fullName evidence="8">Cytochrome</fullName>
    </submittedName>
</protein>
<evidence type="ECO:0000256" key="7">
    <source>
        <dbReference type="RuleBase" id="RU000461"/>
    </source>
</evidence>
<dbReference type="Proteomes" id="UP000052982">
    <property type="component" value="Unassembled WGS sequence"/>
</dbReference>
<dbReference type="PANTHER" id="PTHR46696">
    <property type="entry name" value="P450, PUTATIVE (EUROFUNG)-RELATED"/>
    <property type="match status" value="1"/>
</dbReference>
<proteinExistence type="inferred from homology"/>
<dbReference type="FunFam" id="1.10.630.10:FF:000018">
    <property type="entry name" value="Cytochrome P450 monooxygenase"/>
    <property type="match status" value="1"/>
</dbReference>
<keyword evidence="2 7" id="KW-0349">Heme</keyword>
<evidence type="ECO:0000313" key="8">
    <source>
        <dbReference type="EMBL" id="KUN80790.1"/>
    </source>
</evidence>
<evidence type="ECO:0000256" key="6">
    <source>
        <dbReference type="ARBA" id="ARBA00023033"/>
    </source>
</evidence>
<reference evidence="8 9" key="1">
    <citation type="submission" date="2015-10" db="EMBL/GenBank/DDBJ databases">
        <title>Draft genome sequence of Streptomyces griseoruber DSM 40281, type strain for the species Streptomyces griseoruber.</title>
        <authorList>
            <person name="Ruckert C."/>
            <person name="Winkler A."/>
            <person name="Kalinowski J."/>
            <person name="Kampfer P."/>
            <person name="Glaeser S."/>
        </authorList>
    </citation>
    <scope>NUCLEOTIDE SEQUENCE [LARGE SCALE GENOMIC DNA]</scope>
    <source>
        <strain evidence="8 9">DSM 40281</strain>
    </source>
</reference>
<dbReference type="SUPFAM" id="SSF48264">
    <property type="entry name" value="Cytochrome P450"/>
    <property type="match status" value="1"/>
</dbReference>
<dbReference type="PROSITE" id="PS00086">
    <property type="entry name" value="CYTOCHROME_P450"/>
    <property type="match status" value="1"/>
</dbReference>
<keyword evidence="3 7" id="KW-0479">Metal-binding</keyword>
<accession>A0A117RAY7</accession>
<dbReference type="Gene3D" id="1.10.630.10">
    <property type="entry name" value="Cytochrome P450"/>
    <property type="match status" value="1"/>
</dbReference>
<dbReference type="RefSeq" id="WP_055637878.1">
    <property type="nucleotide sequence ID" value="NZ_JBIRRP010000015.1"/>
</dbReference>
<gene>
    <name evidence="8" type="ORF">AQJ64_24705</name>
</gene>
<dbReference type="GO" id="GO:0005506">
    <property type="term" value="F:iron ion binding"/>
    <property type="evidence" value="ECO:0007669"/>
    <property type="project" value="InterPro"/>
</dbReference>
<dbReference type="AlphaFoldDB" id="A0A117RAY7"/>
<dbReference type="STRING" id="1943.AQJ64_24705"/>
<evidence type="ECO:0000256" key="3">
    <source>
        <dbReference type="ARBA" id="ARBA00022723"/>
    </source>
</evidence>
<evidence type="ECO:0000256" key="1">
    <source>
        <dbReference type="ARBA" id="ARBA00010617"/>
    </source>
</evidence>
<evidence type="ECO:0000313" key="9">
    <source>
        <dbReference type="Proteomes" id="UP000052982"/>
    </source>
</evidence>
<dbReference type="EMBL" id="LMWW01000040">
    <property type="protein sequence ID" value="KUN80790.1"/>
    <property type="molecule type" value="Genomic_DNA"/>
</dbReference>
<evidence type="ECO:0000256" key="2">
    <source>
        <dbReference type="ARBA" id="ARBA00022617"/>
    </source>
</evidence>
<dbReference type="PANTHER" id="PTHR46696:SF4">
    <property type="entry name" value="BIOTIN BIOSYNTHESIS CYTOCHROME P450"/>
    <property type="match status" value="1"/>
</dbReference>
<dbReference type="InterPro" id="IPR001128">
    <property type="entry name" value="Cyt_P450"/>
</dbReference>
<keyword evidence="9" id="KW-1185">Reference proteome</keyword>
<dbReference type="GO" id="GO:0006707">
    <property type="term" value="P:cholesterol catabolic process"/>
    <property type="evidence" value="ECO:0007669"/>
    <property type="project" value="TreeGrafter"/>
</dbReference>
<dbReference type="PRINTS" id="PR00359">
    <property type="entry name" value="BP450"/>
</dbReference>
<dbReference type="InterPro" id="IPR002397">
    <property type="entry name" value="Cyt_P450_B"/>
</dbReference>
<evidence type="ECO:0000256" key="4">
    <source>
        <dbReference type="ARBA" id="ARBA00023002"/>
    </source>
</evidence>
<dbReference type="InterPro" id="IPR036396">
    <property type="entry name" value="Cyt_P450_sf"/>
</dbReference>
<sequence>MTTADTIHWDPYDPALARDPYPLYARLREEVPLYYNDQHDFYAVSRYEDVQRGLADWHTFSSARGDILEIIQADVQLPPGTLIFEDPPVHDIHRRLLARVFTPRRIATLEPKVRAFCRRALEAVDGAERFDLVQAVGAEMPMRVIGMLLGIPEADQPAIRDRTDETLGTQDGGKIDEGEILSTDAFRDYIEWRKKHPSDDLMTELMTAEFEDENGVTRTLTDEEVLTYCSVVAGAGNETTGRLIGWFGALMARYPEARRELANDPSLVPNAIEEILRFEPTGPFTARYVTRDVEFHGRTVPAGSAILFIQAAANRDPRRVPDPDRFDIHRVTQHLSFGVGAHYCLGAALARLEGRVAAEELLERFPGWEVDWDHAELAQTSTVRGWKTLPLVVTGGRR</sequence>
<dbReference type="InterPro" id="IPR017972">
    <property type="entry name" value="Cyt_P450_CS"/>
</dbReference>
<dbReference type="GO" id="GO:0008395">
    <property type="term" value="F:steroid hydroxylase activity"/>
    <property type="evidence" value="ECO:0007669"/>
    <property type="project" value="TreeGrafter"/>
</dbReference>